<reference evidence="2 3" key="1">
    <citation type="submission" date="2015-02" db="EMBL/GenBank/DDBJ databases">
        <title>Genome sequene of Rhodovulum sulfidophilum DSM 2351.</title>
        <authorList>
            <person name="Nagao N."/>
        </authorList>
    </citation>
    <scope>NUCLEOTIDE SEQUENCE [LARGE SCALE GENOMIC DNA]</scope>
    <source>
        <strain evidence="2 3">DSM 2351</strain>
    </source>
</reference>
<protein>
    <recommendedName>
        <fullName evidence="1">CRISPR-associated protein Cas6 C-terminal domain-containing protein</fullName>
    </recommendedName>
</protein>
<evidence type="ECO:0000313" key="2">
    <source>
        <dbReference type="EMBL" id="BAQ71288.1"/>
    </source>
</evidence>
<dbReference type="InterPro" id="IPR019267">
    <property type="entry name" value="CRISPR-assoc_Cas6_C"/>
</dbReference>
<feature type="domain" description="CRISPR-associated protein Cas6 C-terminal" evidence="1">
    <location>
        <begin position="154"/>
        <end position="272"/>
    </location>
</feature>
<proteinExistence type="predicted"/>
<gene>
    <name evidence="2" type="ORF">NHU_04168</name>
</gene>
<dbReference type="Proteomes" id="UP000064912">
    <property type="component" value="Chromosome"/>
</dbReference>
<evidence type="ECO:0000259" key="1">
    <source>
        <dbReference type="Pfam" id="PF10040"/>
    </source>
</evidence>
<sequence length="279" mass="30207">MELLRGVSVSHIMVLCPMGAGGMRDPALVGKIRGALGEALRESASPAVRAGLPCTFSPPCAYAALWSPEGEIRPGKPMPSPYVIEADAESDRLRVTVKLVGRAGDYLGEVGDALIRALRRGLSGKRWTRLEPEARSYSETIGLADPGLTAQASLRFLTPLLVRNSENGPHIEPGAVLRGMIHRADGMARHCGIKLDADFPALLEATKFVEGVWTDVDVQDWTRGAVRQRRLVPMEGALGRLHMRGDLAPFSPFIALAEELHTGSRVQFGQGRFRIEQGV</sequence>
<name>A0A0D6B841_RHOSU</name>
<dbReference type="AlphaFoldDB" id="A0A0D6B841"/>
<dbReference type="KEGG" id="rsu:NHU_04168"/>
<dbReference type="EMBL" id="AP014800">
    <property type="protein sequence ID" value="BAQ71288.1"/>
    <property type="molecule type" value="Genomic_DNA"/>
</dbReference>
<evidence type="ECO:0000313" key="3">
    <source>
        <dbReference type="Proteomes" id="UP000064912"/>
    </source>
</evidence>
<accession>A0A0D6B841</accession>
<dbReference type="PATRIC" id="fig|35806.4.peg.4273"/>
<organism evidence="2 3">
    <name type="scientific">Rhodovulum sulfidophilum</name>
    <name type="common">Rhodobacter sulfidophilus</name>
    <dbReference type="NCBI Taxonomy" id="35806"/>
    <lineage>
        <taxon>Bacteria</taxon>
        <taxon>Pseudomonadati</taxon>
        <taxon>Pseudomonadota</taxon>
        <taxon>Alphaproteobacteria</taxon>
        <taxon>Rhodobacterales</taxon>
        <taxon>Paracoccaceae</taxon>
        <taxon>Rhodovulum</taxon>
    </lineage>
</organism>
<dbReference type="Pfam" id="PF10040">
    <property type="entry name" value="CRISPR_Cas6"/>
    <property type="match status" value="1"/>
</dbReference>